<dbReference type="AlphaFoldDB" id="A0A0A9CWJ7"/>
<reference evidence="1" key="2">
    <citation type="journal article" date="2015" name="Data Brief">
        <title>Shoot transcriptome of the giant reed, Arundo donax.</title>
        <authorList>
            <person name="Barrero R.A."/>
            <person name="Guerrero F.D."/>
            <person name="Moolhuijzen P."/>
            <person name="Goolsby J.A."/>
            <person name="Tidwell J."/>
            <person name="Bellgard S.E."/>
            <person name="Bellgard M.I."/>
        </authorList>
    </citation>
    <scope>NUCLEOTIDE SEQUENCE</scope>
    <source>
        <tissue evidence="1">Shoot tissue taken approximately 20 cm above the soil surface</tissue>
    </source>
</reference>
<sequence>MSTSNKSGYVSYFKMCRHLTLWLVKFAKPVKSFIRDIDTCLIWFNGTEREVLSWDCQLCYNVKES</sequence>
<proteinExistence type="predicted"/>
<protein>
    <submittedName>
        <fullName evidence="1">GTP-binding protein PTD004</fullName>
    </submittedName>
</protein>
<organism evidence="1">
    <name type="scientific">Arundo donax</name>
    <name type="common">Giant reed</name>
    <name type="synonym">Donax arundinaceus</name>
    <dbReference type="NCBI Taxonomy" id="35708"/>
    <lineage>
        <taxon>Eukaryota</taxon>
        <taxon>Viridiplantae</taxon>
        <taxon>Streptophyta</taxon>
        <taxon>Embryophyta</taxon>
        <taxon>Tracheophyta</taxon>
        <taxon>Spermatophyta</taxon>
        <taxon>Magnoliopsida</taxon>
        <taxon>Liliopsida</taxon>
        <taxon>Poales</taxon>
        <taxon>Poaceae</taxon>
        <taxon>PACMAD clade</taxon>
        <taxon>Arundinoideae</taxon>
        <taxon>Arundineae</taxon>
        <taxon>Arundo</taxon>
    </lineage>
</organism>
<evidence type="ECO:0000313" key="1">
    <source>
        <dbReference type="EMBL" id="JAD75872.1"/>
    </source>
</evidence>
<accession>A0A0A9CWJ7</accession>
<name>A0A0A9CWJ7_ARUDO</name>
<dbReference type="EMBL" id="GBRH01222023">
    <property type="protein sequence ID" value="JAD75872.1"/>
    <property type="molecule type" value="Transcribed_RNA"/>
</dbReference>
<reference evidence="1" key="1">
    <citation type="submission" date="2014-09" db="EMBL/GenBank/DDBJ databases">
        <authorList>
            <person name="Magalhaes I.L.F."/>
            <person name="Oliveira U."/>
            <person name="Santos F.R."/>
            <person name="Vidigal T.H.D.A."/>
            <person name="Brescovit A.D."/>
            <person name="Santos A.J."/>
        </authorList>
    </citation>
    <scope>NUCLEOTIDE SEQUENCE</scope>
    <source>
        <tissue evidence="1">Shoot tissue taken approximately 20 cm above the soil surface</tissue>
    </source>
</reference>